<dbReference type="InterPro" id="IPR041546">
    <property type="entry name" value="ClpA/ClpB_AAA_lid"/>
</dbReference>
<dbReference type="Pfam" id="PF17871">
    <property type="entry name" value="AAA_lid_9"/>
    <property type="match status" value="1"/>
</dbReference>
<dbReference type="CDD" id="cd00009">
    <property type="entry name" value="AAA"/>
    <property type="match status" value="1"/>
</dbReference>
<dbReference type="Gene3D" id="3.40.50.300">
    <property type="entry name" value="P-loop containing nucleotide triphosphate hydrolases"/>
    <property type="match status" value="3"/>
</dbReference>
<dbReference type="GO" id="GO:0034605">
    <property type="term" value="P:cellular response to heat"/>
    <property type="evidence" value="ECO:0007669"/>
    <property type="project" value="TreeGrafter"/>
</dbReference>
<dbReference type="GO" id="GO:0043335">
    <property type="term" value="P:protein unfolding"/>
    <property type="evidence" value="ECO:0007669"/>
    <property type="project" value="TreeGrafter"/>
</dbReference>
<dbReference type="STRING" id="741276.A0A2S5B285"/>
<comment type="caution">
    <text evidence="11">The sequence shown here is derived from an EMBL/GenBank/DDBJ whole genome shotgun (WGS) entry which is preliminary data.</text>
</comment>
<feature type="compositionally biased region" description="Gly residues" evidence="8">
    <location>
        <begin position="58"/>
        <end position="75"/>
    </location>
</feature>
<dbReference type="GO" id="GO:0016887">
    <property type="term" value="F:ATP hydrolysis activity"/>
    <property type="evidence" value="ECO:0007669"/>
    <property type="project" value="InterPro"/>
</dbReference>
<dbReference type="GO" id="GO:0005759">
    <property type="term" value="C:mitochondrial matrix"/>
    <property type="evidence" value="ECO:0007669"/>
    <property type="project" value="TreeGrafter"/>
</dbReference>
<dbReference type="Gene3D" id="1.10.8.60">
    <property type="match status" value="1"/>
</dbReference>
<dbReference type="EMBL" id="PJQD01000096">
    <property type="protein sequence ID" value="POY70880.1"/>
    <property type="molecule type" value="Genomic_DNA"/>
</dbReference>
<comment type="similarity">
    <text evidence="1 6">Belongs to the ClpA/ClpB family.</text>
</comment>
<dbReference type="InterPro" id="IPR050130">
    <property type="entry name" value="ClpA_ClpB"/>
</dbReference>
<keyword evidence="2" id="KW-0677">Repeat</keyword>
<protein>
    <submittedName>
        <fullName evidence="11">Uncharacterized protein</fullName>
    </submittedName>
</protein>
<dbReference type="Pfam" id="PF10431">
    <property type="entry name" value="ClpB_D2-small"/>
    <property type="match status" value="1"/>
</dbReference>
<evidence type="ECO:0000259" key="10">
    <source>
        <dbReference type="SMART" id="SM01086"/>
    </source>
</evidence>
<reference evidence="11 12" key="1">
    <citation type="journal article" date="2018" name="Front. Microbiol.">
        <title>Prospects for Fungal Bioremediation of Acidic Radioactive Waste Sites: Characterization and Genome Sequence of Rhodotorula taiwanensis MD1149.</title>
        <authorList>
            <person name="Tkavc R."/>
            <person name="Matrosova V.Y."/>
            <person name="Grichenko O.E."/>
            <person name="Gostincar C."/>
            <person name="Volpe R.P."/>
            <person name="Klimenkova P."/>
            <person name="Gaidamakova E.K."/>
            <person name="Zhou C.E."/>
            <person name="Stewart B.J."/>
            <person name="Lyman M.G."/>
            <person name="Malfatti S.A."/>
            <person name="Rubinfeld B."/>
            <person name="Courtot M."/>
            <person name="Singh J."/>
            <person name="Dalgard C.L."/>
            <person name="Hamilton T."/>
            <person name="Frey K.G."/>
            <person name="Gunde-Cimerman N."/>
            <person name="Dugan L."/>
            <person name="Daly M.J."/>
        </authorList>
    </citation>
    <scope>NUCLEOTIDE SEQUENCE [LARGE SCALE GENOMIC DNA]</scope>
    <source>
        <strain evidence="11 12">MD1149</strain>
    </source>
</reference>
<evidence type="ECO:0000256" key="5">
    <source>
        <dbReference type="ARBA" id="ARBA00023186"/>
    </source>
</evidence>
<dbReference type="InterPro" id="IPR001270">
    <property type="entry name" value="ClpA/B"/>
</dbReference>
<feature type="region of interest" description="Disordered" evidence="8">
    <location>
        <begin position="1"/>
        <end position="25"/>
    </location>
</feature>
<dbReference type="FunFam" id="3.40.50.300:FF:000120">
    <property type="entry name" value="ATP-dependent chaperone ClpB"/>
    <property type="match status" value="1"/>
</dbReference>
<dbReference type="PROSITE" id="PS00871">
    <property type="entry name" value="CLPAB_2"/>
    <property type="match status" value="1"/>
</dbReference>
<dbReference type="InterPro" id="IPR003959">
    <property type="entry name" value="ATPase_AAA_core"/>
</dbReference>
<evidence type="ECO:0000256" key="8">
    <source>
        <dbReference type="SAM" id="MobiDB-lite"/>
    </source>
</evidence>
<sequence length="842" mass="91349">MLTRNTRTALKQLRSPRLAATSAPSPAVWLAASRAFATSRPPAYPPRPGGPPPPGGPGGPGGGGGFPIGNIFGGGQKREPGQALKDHGVDLTALAKEGKLDPVVGRADETKRVIEILSRRSKNNPLLVGPAGVGKTAIIEGLAQKMAAGEVPESLKGKRLISIDLASIMAGTGVRGSFEEKMNNLIKDLEDASDVIGFVDECHQILGLVQYIPRTPGASQMLTEVSVEQGKAEGSLDASNMLKPSLARGLQISGATTLNEYRQTIEKDAALTRRFQPVMVEEPSVEQAVTMLRGLKPKLEVHHGVTISDAALVSAAVLSQRYISERFLPDKAIDLVDEAAASLRLRKESPPEELDALKRTITTLQIELSSLGKDTEASATERRAAIEGELETLKRDADGMERQWRSERERAEEIRKVREELEKRRFELEDAQRKGDYQRASELRYSVLPELEKKLPKEGEDAAKGEGEGARVTSDDVARVLSKATGIPTSTLQRGDRARLLDLEQVLSARVKGQEPAITAVASAIRLSRAGLHPGNRPVASFLFLGQTGTGKTELAKTLAAELTGTERNLITINMSEYQEKHTVSRLIGAAPGYVGFEDTAGQLTELVRRRPWATVLFDEFEKAHKDVANILLQILDEGTLTDSHGRKVDFKNTTIILTSNIGSDILAEDGATGPDGAVTDKAKEEVFARVQSLYPPELLLPHQLNRLDEQIVFNSLSPQSIAKIVDLRLSELEKTLNHSSSAPDRHISLLVEQGARDWLTQNGYEPKWGARALNRLINRQIRKPLAEAILRGELSNGDTARIRLDANGDGLEVVPIHLNKESDVKLAEEIAGEGDEAQTVA</sequence>
<evidence type="ECO:0000256" key="3">
    <source>
        <dbReference type="ARBA" id="ARBA00022741"/>
    </source>
</evidence>
<gene>
    <name evidence="11" type="ORF">BMF94_6057</name>
</gene>
<dbReference type="PROSITE" id="PS00675">
    <property type="entry name" value="SIGMA54_INTERACT_1"/>
    <property type="match status" value="1"/>
</dbReference>
<feature type="coiled-coil region" evidence="7">
    <location>
        <begin position="354"/>
        <end position="434"/>
    </location>
</feature>
<dbReference type="Pfam" id="PF00004">
    <property type="entry name" value="AAA"/>
    <property type="match status" value="1"/>
</dbReference>
<keyword evidence="12" id="KW-1185">Reference proteome</keyword>
<feature type="region of interest" description="Disordered" evidence="8">
    <location>
        <begin position="38"/>
        <end position="81"/>
    </location>
</feature>
<dbReference type="AlphaFoldDB" id="A0A2S5B285"/>
<dbReference type="SMART" id="SM00382">
    <property type="entry name" value="AAA"/>
    <property type="match status" value="2"/>
</dbReference>
<dbReference type="Proteomes" id="UP000237144">
    <property type="component" value="Unassembled WGS sequence"/>
</dbReference>
<dbReference type="SUPFAM" id="SSF52540">
    <property type="entry name" value="P-loop containing nucleoside triphosphate hydrolases"/>
    <property type="match status" value="2"/>
</dbReference>
<evidence type="ECO:0000313" key="11">
    <source>
        <dbReference type="EMBL" id="POY70880.1"/>
    </source>
</evidence>
<dbReference type="SMART" id="SM01086">
    <property type="entry name" value="ClpB_D2-small"/>
    <property type="match status" value="1"/>
</dbReference>
<dbReference type="InterPro" id="IPR018368">
    <property type="entry name" value="ClpA/B_CS1"/>
</dbReference>
<accession>A0A2S5B285</accession>
<evidence type="ECO:0000256" key="2">
    <source>
        <dbReference type="ARBA" id="ARBA00022737"/>
    </source>
</evidence>
<keyword evidence="3 6" id="KW-0547">Nucleotide-binding</keyword>
<feature type="domain" description="AAA+ ATPase" evidence="9">
    <location>
        <begin position="121"/>
        <end position="285"/>
    </location>
</feature>
<keyword evidence="4 6" id="KW-0067">ATP-binding</keyword>
<evidence type="ECO:0000313" key="12">
    <source>
        <dbReference type="Proteomes" id="UP000237144"/>
    </source>
</evidence>
<feature type="compositionally biased region" description="Pro residues" evidence="8">
    <location>
        <begin position="42"/>
        <end position="57"/>
    </location>
</feature>
<dbReference type="CDD" id="cd19499">
    <property type="entry name" value="RecA-like_ClpB_Hsp104-like"/>
    <property type="match status" value="1"/>
</dbReference>
<dbReference type="InterPro" id="IPR028299">
    <property type="entry name" value="ClpA/B_CS2"/>
</dbReference>
<dbReference type="OrthoDB" id="47330at2759"/>
<dbReference type="FunFam" id="3.40.50.300:FF:000025">
    <property type="entry name" value="ATP-dependent Clp protease subunit"/>
    <property type="match status" value="1"/>
</dbReference>
<proteinExistence type="inferred from homology"/>
<dbReference type="GO" id="GO:0042026">
    <property type="term" value="P:protein refolding"/>
    <property type="evidence" value="ECO:0007669"/>
    <property type="project" value="TreeGrafter"/>
</dbReference>
<dbReference type="InterPro" id="IPR019489">
    <property type="entry name" value="Clp_ATPase_C"/>
</dbReference>
<feature type="domain" description="Clp ATPase C-terminal" evidence="10">
    <location>
        <begin position="717"/>
        <end position="814"/>
    </location>
</feature>
<evidence type="ECO:0000256" key="1">
    <source>
        <dbReference type="ARBA" id="ARBA00008675"/>
    </source>
</evidence>
<dbReference type="InterPro" id="IPR003593">
    <property type="entry name" value="AAA+_ATPase"/>
</dbReference>
<evidence type="ECO:0000256" key="7">
    <source>
        <dbReference type="SAM" id="Coils"/>
    </source>
</evidence>
<keyword evidence="5 6" id="KW-0143">Chaperone</keyword>
<keyword evidence="7" id="KW-0175">Coiled coil</keyword>
<dbReference type="PROSITE" id="PS00870">
    <property type="entry name" value="CLPAB_1"/>
    <property type="match status" value="1"/>
</dbReference>
<dbReference type="GO" id="GO:0005524">
    <property type="term" value="F:ATP binding"/>
    <property type="evidence" value="ECO:0007669"/>
    <property type="project" value="UniProtKB-KW"/>
</dbReference>
<evidence type="ECO:0000256" key="6">
    <source>
        <dbReference type="RuleBase" id="RU004432"/>
    </source>
</evidence>
<organism evidence="11 12">
    <name type="scientific">Rhodotorula taiwanensis</name>
    <dbReference type="NCBI Taxonomy" id="741276"/>
    <lineage>
        <taxon>Eukaryota</taxon>
        <taxon>Fungi</taxon>
        <taxon>Dikarya</taxon>
        <taxon>Basidiomycota</taxon>
        <taxon>Pucciniomycotina</taxon>
        <taxon>Microbotryomycetes</taxon>
        <taxon>Sporidiobolales</taxon>
        <taxon>Sporidiobolaceae</taxon>
        <taxon>Rhodotorula</taxon>
    </lineage>
</organism>
<dbReference type="InterPro" id="IPR025662">
    <property type="entry name" value="Sigma_54_int_dom_ATP-bd_1"/>
</dbReference>
<feature type="domain" description="AAA+ ATPase" evidence="9">
    <location>
        <begin position="538"/>
        <end position="718"/>
    </location>
</feature>
<name>A0A2S5B285_9BASI</name>
<dbReference type="PRINTS" id="PR00300">
    <property type="entry name" value="CLPPROTEASEA"/>
</dbReference>
<evidence type="ECO:0000256" key="4">
    <source>
        <dbReference type="ARBA" id="ARBA00022840"/>
    </source>
</evidence>
<dbReference type="InterPro" id="IPR027417">
    <property type="entry name" value="P-loop_NTPase"/>
</dbReference>
<dbReference type="PANTHER" id="PTHR11638:SF176">
    <property type="entry name" value="HEAT SHOCK PROTEIN 78, MITOCHONDRIAL"/>
    <property type="match status" value="1"/>
</dbReference>
<dbReference type="PANTHER" id="PTHR11638">
    <property type="entry name" value="ATP-DEPENDENT CLP PROTEASE"/>
    <property type="match status" value="1"/>
</dbReference>
<dbReference type="Pfam" id="PF07724">
    <property type="entry name" value="AAA_2"/>
    <property type="match status" value="1"/>
</dbReference>
<evidence type="ECO:0000259" key="9">
    <source>
        <dbReference type="SMART" id="SM00382"/>
    </source>
</evidence>